<evidence type="ECO:0000313" key="1">
    <source>
        <dbReference type="EMBL" id="CAL1387980.1"/>
    </source>
</evidence>
<reference evidence="1 2" key="1">
    <citation type="submission" date="2024-04" db="EMBL/GenBank/DDBJ databases">
        <authorList>
            <person name="Fracassetti M."/>
        </authorList>
    </citation>
    <scope>NUCLEOTIDE SEQUENCE [LARGE SCALE GENOMIC DNA]</scope>
</reference>
<gene>
    <name evidence="1" type="ORF">LTRI10_LOCUS28931</name>
</gene>
<organism evidence="1 2">
    <name type="scientific">Linum trigynum</name>
    <dbReference type="NCBI Taxonomy" id="586398"/>
    <lineage>
        <taxon>Eukaryota</taxon>
        <taxon>Viridiplantae</taxon>
        <taxon>Streptophyta</taxon>
        <taxon>Embryophyta</taxon>
        <taxon>Tracheophyta</taxon>
        <taxon>Spermatophyta</taxon>
        <taxon>Magnoliopsida</taxon>
        <taxon>eudicotyledons</taxon>
        <taxon>Gunneridae</taxon>
        <taxon>Pentapetalae</taxon>
        <taxon>rosids</taxon>
        <taxon>fabids</taxon>
        <taxon>Malpighiales</taxon>
        <taxon>Linaceae</taxon>
        <taxon>Linum</taxon>
    </lineage>
</organism>
<protein>
    <submittedName>
        <fullName evidence="1">Uncharacterized protein</fullName>
    </submittedName>
</protein>
<sequence>MHQRSSLMGDVGGDCKYVWGNVELHQGNADRWFLTLFSPSYVPFFLLQRRCKERSEGEGDGCLRSEIRSNGSDDRAFSLYGHRRRRRRKILVACSFPLDRRR</sequence>
<dbReference type="AlphaFoldDB" id="A0AAV2ERD0"/>
<keyword evidence="2" id="KW-1185">Reference proteome</keyword>
<dbReference type="Proteomes" id="UP001497516">
    <property type="component" value="Chromosome 5"/>
</dbReference>
<dbReference type="EMBL" id="OZ034818">
    <property type="protein sequence ID" value="CAL1387980.1"/>
    <property type="molecule type" value="Genomic_DNA"/>
</dbReference>
<proteinExistence type="predicted"/>
<name>A0AAV2ERD0_9ROSI</name>
<evidence type="ECO:0000313" key="2">
    <source>
        <dbReference type="Proteomes" id="UP001497516"/>
    </source>
</evidence>
<accession>A0AAV2ERD0</accession>